<dbReference type="KEGG" id="yag:AABB28_17035"/>
<dbReference type="Proteomes" id="UP001451782">
    <property type="component" value="Chromosome"/>
</dbReference>
<protein>
    <submittedName>
        <fullName evidence="1">Uncharacterized protein</fullName>
    </submittedName>
</protein>
<sequence length="122" mass="13402">MGSAPYGTLSDDHKNIWPSHLPTPTIVLDLQPDPASGHNLLLKMDGFEMTPQDVNQAVKPGTGHRHLFINGKNIGRLSADMPHLVNLPKGEGAIRLYLGGNDHKVWVADGQPLFVEETFFIQ</sequence>
<name>A0AAN0M8I7_9RHOB</name>
<proteinExistence type="predicted"/>
<evidence type="ECO:0000313" key="2">
    <source>
        <dbReference type="Proteomes" id="UP001451782"/>
    </source>
</evidence>
<reference evidence="1 2" key="1">
    <citation type="submission" date="2024-04" db="EMBL/GenBank/DDBJ databases">
        <title>Phylogenomic analyses of a clade within the roseobacter group suggest taxonomic reassignments of species of the genera Aestuariivita, Citreicella, Loktanella, Nautella, Pelagibaca, Ruegeria, Thalassobius, Thiobacimonas and Tropicibacter, and the proposal o.</title>
        <authorList>
            <person name="Jeon C.O."/>
        </authorList>
    </citation>
    <scope>NUCLEOTIDE SEQUENCE [LARGE SCALE GENOMIC DNA]</scope>
    <source>
        <strain evidence="1 2">G8-12</strain>
    </source>
</reference>
<gene>
    <name evidence="1" type="ORF">AABB28_17035</name>
</gene>
<evidence type="ECO:0000313" key="1">
    <source>
        <dbReference type="EMBL" id="WZU63521.1"/>
    </source>
</evidence>
<dbReference type="EMBL" id="CP151762">
    <property type="protein sequence ID" value="WZU63521.1"/>
    <property type="molecule type" value="Genomic_DNA"/>
</dbReference>
<dbReference type="AlphaFoldDB" id="A0AAN0M8I7"/>
<accession>A0AAN0M8I7</accession>
<organism evidence="1 2">
    <name type="scientific">Yoonia algicola</name>
    <dbReference type="NCBI Taxonomy" id="3137368"/>
    <lineage>
        <taxon>Bacteria</taxon>
        <taxon>Pseudomonadati</taxon>
        <taxon>Pseudomonadota</taxon>
        <taxon>Alphaproteobacteria</taxon>
        <taxon>Rhodobacterales</taxon>
        <taxon>Paracoccaceae</taxon>
        <taxon>Yoonia</taxon>
    </lineage>
</organism>
<dbReference type="RefSeq" id="WP_342069902.1">
    <property type="nucleotide sequence ID" value="NZ_CP151762.1"/>
</dbReference>
<keyword evidence="2" id="KW-1185">Reference proteome</keyword>